<organism evidence="3 4">
    <name type="scientific">Alkalibacillus flavidus</name>
    <dbReference type="NCBI Taxonomy" id="546021"/>
    <lineage>
        <taxon>Bacteria</taxon>
        <taxon>Bacillati</taxon>
        <taxon>Bacillota</taxon>
        <taxon>Bacilli</taxon>
        <taxon>Bacillales</taxon>
        <taxon>Bacillaceae</taxon>
        <taxon>Alkalibacillus</taxon>
    </lineage>
</organism>
<dbReference type="RefSeq" id="WP_354219386.1">
    <property type="nucleotide sequence ID" value="NZ_JBEPMX010000003.1"/>
</dbReference>
<name>A0ABV2KT65_9BACI</name>
<feature type="compositionally biased region" description="Acidic residues" evidence="1">
    <location>
        <begin position="75"/>
        <end position="86"/>
    </location>
</feature>
<feature type="chain" id="PRO_5047301097" description="YusW-like protein" evidence="2">
    <location>
        <begin position="22"/>
        <end position="213"/>
    </location>
</feature>
<keyword evidence="4" id="KW-1185">Reference proteome</keyword>
<feature type="compositionally biased region" description="Acidic residues" evidence="1">
    <location>
        <begin position="33"/>
        <end position="48"/>
    </location>
</feature>
<evidence type="ECO:0000256" key="2">
    <source>
        <dbReference type="SAM" id="SignalP"/>
    </source>
</evidence>
<feature type="signal peptide" evidence="2">
    <location>
        <begin position="1"/>
        <end position="21"/>
    </location>
</feature>
<dbReference type="EMBL" id="JBEPMX010000003">
    <property type="protein sequence ID" value="MET3682776.1"/>
    <property type="molecule type" value="Genomic_DNA"/>
</dbReference>
<evidence type="ECO:0000313" key="3">
    <source>
        <dbReference type="EMBL" id="MET3682776.1"/>
    </source>
</evidence>
<feature type="region of interest" description="Disordered" evidence="1">
    <location>
        <begin position="24"/>
        <end position="90"/>
    </location>
</feature>
<dbReference type="Proteomes" id="UP001549167">
    <property type="component" value="Unassembled WGS sequence"/>
</dbReference>
<proteinExistence type="predicted"/>
<dbReference type="Pfam" id="PF14039">
    <property type="entry name" value="YusW"/>
    <property type="match status" value="1"/>
</dbReference>
<gene>
    <name evidence="3" type="ORF">ABID56_000866</name>
</gene>
<keyword evidence="2" id="KW-0732">Signal</keyword>
<reference evidence="3 4" key="1">
    <citation type="submission" date="2024-06" db="EMBL/GenBank/DDBJ databases">
        <title>Genomic Encyclopedia of Type Strains, Phase IV (KMG-IV): sequencing the most valuable type-strain genomes for metagenomic binning, comparative biology and taxonomic classification.</title>
        <authorList>
            <person name="Goeker M."/>
        </authorList>
    </citation>
    <scope>NUCLEOTIDE SEQUENCE [LARGE SCALE GENOMIC DNA]</scope>
    <source>
        <strain evidence="3 4">DSM 23520</strain>
    </source>
</reference>
<evidence type="ECO:0000313" key="4">
    <source>
        <dbReference type="Proteomes" id="UP001549167"/>
    </source>
</evidence>
<evidence type="ECO:0000256" key="1">
    <source>
        <dbReference type="SAM" id="MobiDB-lite"/>
    </source>
</evidence>
<evidence type="ECO:0008006" key="5">
    <source>
        <dbReference type="Google" id="ProtNLM"/>
    </source>
</evidence>
<accession>A0ABV2KT65</accession>
<dbReference type="PROSITE" id="PS51257">
    <property type="entry name" value="PROKAR_LIPOPROTEIN"/>
    <property type="match status" value="1"/>
</dbReference>
<sequence length="213" mass="24569">MRGFWIMFLSLGLMLAGCATNDNPDSDLGMQDPVEDNEELTSEDEDGLADGNQMTDVNDGPDESGEDPDKPQDRDETEGADYEAQNDDMHDKVNEMRAERNSELYHGVIDFELEIEFFNDQGEWNFEYAMRPDGKKAEIEIDEQSERDRKGRVAVDQIEAMIDDIQPTPELSKEEAFQRVYDHLKVMEEEVREIELDVDFDNGDTLEVEHTYR</sequence>
<protein>
    <recommendedName>
        <fullName evidence="5">YusW-like protein</fullName>
    </recommendedName>
</protein>
<dbReference type="InterPro" id="IPR025623">
    <property type="entry name" value="YusW"/>
</dbReference>
<comment type="caution">
    <text evidence="3">The sequence shown here is derived from an EMBL/GenBank/DDBJ whole genome shotgun (WGS) entry which is preliminary data.</text>
</comment>